<dbReference type="PROSITE" id="PS51257">
    <property type="entry name" value="PROKAR_LIPOPROTEIN"/>
    <property type="match status" value="1"/>
</dbReference>
<evidence type="ECO:0000313" key="2">
    <source>
        <dbReference type="EMBL" id="EBS8260013.1"/>
    </source>
</evidence>
<evidence type="ECO:0000313" key="3">
    <source>
        <dbReference type="EMBL" id="ECS8942220.1"/>
    </source>
</evidence>
<organism evidence="2">
    <name type="scientific">Salmonella enterica</name>
    <name type="common">Salmonella choleraesuis</name>
    <dbReference type="NCBI Taxonomy" id="28901"/>
    <lineage>
        <taxon>Bacteria</taxon>
        <taxon>Pseudomonadati</taxon>
        <taxon>Pseudomonadota</taxon>
        <taxon>Gammaproteobacteria</taxon>
        <taxon>Enterobacterales</taxon>
        <taxon>Enterobacteriaceae</taxon>
        <taxon>Salmonella</taxon>
    </lineage>
</organism>
<gene>
    <name evidence="2" type="ORF">CEZ54_23500</name>
    <name evidence="3" type="ORF">CV292_24060</name>
    <name evidence="4" type="ORF">F8326_22030</name>
</gene>
<reference evidence="2" key="1">
    <citation type="submission" date="2018-07" db="EMBL/GenBank/DDBJ databases">
        <authorList>
            <consortium name="PulseNet: The National Subtyping Network for Foodborne Disease Surveillance"/>
            <person name="Tarr C.L."/>
            <person name="Trees E."/>
            <person name="Katz L.S."/>
            <person name="Carleton-Romer H.A."/>
            <person name="Stroika S."/>
            <person name="Kucerova Z."/>
            <person name="Roache K.F."/>
            <person name="Sabol A.L."/>
            <person name="Besser J."/>
            <person name="Gerner-Smidt P."/>
        </authorList>
    </citation>
    <scope>NUCLEOTIDE SEQUENCE</scope>
    <source>
        <strain evidence="2">PNUSAS016316</strain>
        <strain evidence="3">PNUSAS028293</strain>
        <strain evidence="4">PNUSAS104021</strain>
    </source>
</reference>
<name>A0A5Z5BLK8_SALER</name>
<dbReference type="EMBL" id="AAKKTY010000029">
    <property type="protein sequence ID" value="ECS8942220.1"/>
    <property type="molecule type" value="Genomic_DNA"/>
</dbReference>
<feature type="signal peptide" evidence="1">
    <location>
        <begin position="1"/>
        <end position="23"/>
    </location>
</feature>
<proteinExistence type="predicted"/>
<evidence type="ECO:0000313" key="4">
    <source>
        <dbReference type="EMBL" id="ECZ7112261.1"/>
    </source>
</evidence>
<dbReference type="AlphaFoldDB" id="A0A5Z5BLK8"/>
<evidence type="ECO:0000256" key="1">
    <source>
        <dbReference type="SAM" id="SignalP"/>
    </source>
</evidence>
<sequence length="153" mass="16498">MRMKSLKPVGLVMLLILAGCSRPGEKNVVLSPAVKPAETVPETVKVERPPVTPPLSVSPVSGGKAPALGMCDQELRALKRVDARRYAQRRAQFDRLMSGASLYADIRTDVAGGTREAVDAMYRFRTMKLCAEISRDVLEALTRSGDGASAGRN</sequence>
<dbReference type="EMBL" id="AAGWTA010000053">
    <property type="protein sequence ID" value="EBS8260013.1"/>
    <property type="molecule type" value="Genomic_DNA"/>
</dbReference>
<keyword evidence="1" id="KW-0732">Signal</keyword>
<evidence type="ECO:0008006" key="5">
    <source>
        <dbReference type="Google" id="ProtNLM"/>
    </source>
</evidence>
<accession>A0A5Z5BLK8</accession>
<protein>
    <recommendedName>
        <fullName evidence="5">Lipoprotein</fullName>
    </recommendedName>
</protein>
<dbReference type="EMBL" id="AALHOE010000132">
    <property type="protein sequence ID" value="ECZ7112261.1"/>
    <property type="molecule type" value="Genomic_DNA"/>
</dbReference>
<comment type="caution">
    <text evidence="2">The sequence shown here is derived from an EMBL/GenBank/DDBJ whole genome shotgun (WGS) entry which is preliminary data.</text>
</comment>
<feature type="chain" id="PRO_5036155733" description="Lipoprotein" evidence="1">
    <location>
        <begin position="24"/>
        <end position="153"/>
    </location>
</feature>